<evidence type="ECO:0000313" key="3">
    <source>
        <dbReference type="Proteomes" id="UP001501576"/>
    </source>
</evidence>
<reference evidence="3" key="1">
    <citation type="journal article" date="2019" name="Int. J. Syst. Evol. Microbiol.">
        <title>The Global Catalogue of Microorganisms (GCM) 10K type strain sequencing project: providing services to taxonomists for standard genome sequencing and annotation.</title>
        <authorList>
            <consortium name="The Broad Institute Genomics Platform"/>
            <consortium name="The Broad Institute Genome Sequencing Center for Infectious Disease"/>
            <person name="Wu L."/>
            <person name="Ma J."/>
        </authorList>
    </citation>
    <scope>NUCLEOTIDE SEQUENCE [LARGE SCALE GENOMIC DNA]</scope>
    <source>
        <strain evidence="3">JCM 5052</strain>
    </source>
</reference>
<organism evidence="2 3">
    <name type="scientific">Streptomyces mordarskii</name>
    <dbReference type="NCBI Taxonomy" id="1226758"/>
    <lineage>
        <taxon>Bacteria</taxon>
        <taxon>Bacillati</taxon>
        <taxon>Actinomycetota</taxon>
        <taxon>Actinomycetes</taxon>
        <taxon>Kitasatosporales</taxon>
        <taxon>Streptomycetaceae</taxon>
        <taxon>Streptomyces</taxon>
    </lineage>
</organism>
<dbReference type="Pfam" id="PF11199">
    <property type="entry name" value="DUF2891"/>
    <property type="match status" value="1"/>
</dbReference>
<proteinExistence type="predicted"/>
<accession>A0ABP3PLH5</accession>
<gene>
    <name evidence="2" type="ORF">GCM10010390_82500</name>
</gene>
<dbReference type="Proteomes" id="UP001501576">
    <property type="component" value="Unassembled WGS sequence"/>
</dbReference>
<sequence>MNELHELHELHEPHDPHEPDDSHEPHESDGPDETASELGRYAARFAALATANVTRAYPNAPAHLLRGPEDLVEPRHHHPAFYGSYDWHSAVHMHWLLVRLLRRCPDRIRADEVTAVLDGHLTVDALAAEADYLRAHPSFERPYGWAWLLALTAECGSLPGAAGERWAKALEPAADAVRALLGGWLARATYPVRHGVHTNSAFALGLVLDSAAAAGVTTIVEPVTEAVLGWFADDRDAPVHWEPSGQDFLSPALTEAEAMSRVLPEEEFARWLERFLPGVEWGAPVTVLTPPVVSDPADPQIGHLLGLILSRAAALGRLAAALPHGDPRVDVLRTAARDHLAAGLPATDSGDFTGDHWLATFAALALDGPPAGEP</sequence>
<dbReference type="EMBL" id="BAAABZ010000083">
    <property type="protein sequence ID" value="GAA0567338.1"/>
    <property type="molecule type" value="Genomic_DNA"/>
</dbReference>
<feature type="compositionally biased region" description="Basic and acidic residues" evidence="1">
    <location>
        <begin position="1"/>
        <end position="29"/>
    </location>
</feature>
<name>A0ABP3PLH5_9ACTN</name>
<dbReference type="RefSeq" id="WP_346161355.1">
    <property type="nucleotide sequence ID" value="NZ_BAAABZ010000083.1"/>
</dbReference>
<feature type="region of interest" description="Disordered" evidence="1">
    <location>
        <begin position="1"/>
        <end position="35"/>
    </location>
</feature>
<protein>
    <submittedName>
        <fullName evidence="2">DUF2891 domain-containing protein</fullName>
    </submittedName>
</protein>
<comment type="caution">
    <text evidence="2">The sequence shown here is derived from an EMBL/GenBank/DDBJ whole genome shotgun (WGS) entry which is preliminary data.</text>
</comment>
<evidence type="ECO:0000313" key="2">
    <source>
        <dbReference type="EMBL" id="GAA0567338.1"/>
    </source>
</evidence>
<keyword evidence="3" id="KW-1185">Reference proteome</keyword>
<evidence type="ECO:0000256" key="1">
    <source>
        <dbReference type="SAM" id="MobiDB-lite"/>
    </source>
</evidence>
<dbReference type="InterPro" id="IPR021365">
    <property type="entry name" value="DUF2891"/>
</dbReference>